<dbReference type="Proteomes" id="UP000308600">
    <property type="component" value="Unassembled WGS sequence"/>
</dbReference>
<proteinExistence type="predicted"/>
<reference evidence="1 2" key="1">
    <citation type="journal article" date="2019" name="Nat. Ecol. Evol.">
        <title>Megaphylogeny resolves global patterns of mushroom evolution.</title>
        <authorList>
            <person name="Varga T."/>
            <person name="Krizsan K."/>
            <person name="Foldi C."/>
            <person name="Dima B."/>
            <person name="Sanchez-Garcia M."/>
            <person name="Sanchez-Ramirez S."/>
            <person name="Szollosi G.J."/>
            <person name="Szarkandi J.G."/>
            <person name="Papp V."/>
            <person name="Albert L."/>
            <person name="Andreopoulos W."/>
            <person name="Angelini C."/>
            <person name="Antonin V."/>
            <person name="Barry K.W."/>
            <person name="Bougher N.L."/>
            <person name="Buchanan P."/>
            <person name="Buyck B."/>
            <person name="Bense V."/>
            <person name="Catcheside P."/>
            <person name="Chovatia M."/>
            <person name="Cooper J."/>
            <person name="Damon W."/>
            <person name="Desjardin D."/>
            <person name="Finy P."/>
            <person name="Geml J."/>
            <person name="Haridas S."/>
            <person name="Hughes K."/>
            <person name="Justo A."/>
            <person name="Karasinski D."/>
            <person name="Kautmanova I."/>
            <person name="Kiss B."/>
            <person name="Kocsube S."/>
            <person name="Kotiranta H."/>
            <person name="LaButti K.M."/>
            <person name="Lechner B.E."/>
            <person name="Liimatainen K."/>
            <person name="Lipzen A."/>
            <person name="Lukacs Z."/>
            <person name="Mihaltcheva S."/>
            <person name="Morgado L.N."/>
            <person name="Niskanen T."/>
            <person name="Noordeloos M.E."/>
            <person name="Ohm R.A."/>
            <person name="Ortiz-Santana B."/>
            <person name="Ovrebo C."/>
            <person name="Racz N."/>
            <person name="Riley R."/>
            <person name="Savchenko A."/>
            <person name="Shiryaev A."/>
            <person name="Soop K."/>
            <person name="Spirin V."/>
            <person name="Szebenyi C."/>
            <person name="Tomsovsky M."/>
            <person name="Tulloss R.E."/>
            <person name="Uehling J."/>
            <person name="Grigoriev I.V."/>
            <person name="Vagvolgyi C."/>
            <person name="Papp T."/>
            <person name="Martin F.M."/>
            <person name="Miettinen O."/>
            <person name="Hibbett D.S."/>
            <person name="Nagy L.G."/>
        </authorList>
    </citation>
    <scope>NUCLEOTIDE SEQUENCE [LARGE SCALE GENOMIC DNA]</scope>
    <source>
        <strain evidence="1 2">NL-1719</strain>
    </source>
</reference>
<sequence length="56" mass="6513">MAVTTTRRRFSLVIGSRARSLWSLNVYVLMCRFIVWGPNVSDYDLLYLVESNILLC</sequence>
<gene>
    <name evidence="1" type="ORF">BDN72DRAFT_204681</name>
</gene>
<accession>A0ACD3AHD2</accession>
<organism evidence="1 2">
    <name type="scientific">Pluteus cervinus</name>
    <dbReference type="NCBI Taxonomy" id="181527"/>
    <lineage>
        <taxon>Eukaryota</taxon>
        <taxon>Fungi</taxon>
        <taxon>Dikarya</taxon>
        <taxon>Basidiomycota</taxon>
        <taxon>Agaricomycotina</taxon>
        <taxon>Agaricomycetes</taxon>
        <taxon>Agaricomycetidae</taxon>
        <taxon>Agaricales</taxon>
        <taxon>Pluteineae</taxon>
        <taxon>Pluteaceae</taxon>
        <taxon>Pluteus</taxon>
    </lineage>
</organism>
<keyword evidence="2" id="KW-1185">Reference proteome</keyword>
<evidence type="ECO:0000313" key="1">
    <source>
        <dbReference type="EMBL" id="TFK65298.1"/>
    </source>
</evidence>
<protein>
    <submittedName>
        <fullName evidence="1">Uncharacterized protein</fullName>
    </submittedName>
</protein>
<dbReference type="EMBL" id="ML208441">
    <property type="protein sequence ID" value="TFK65298.1"/>
    <property type="molecule type" value="Genomic_DNA"/>
</dbReference>
<evidence type="ECO:0000313" key="2">
    <source>
        <dbReference type="Proteomes" id="UP000308600"/>
    </source>
</evidence>
<name>A0ACD3AHD2_9AGAR</name>